<reference evidence="4 5" key="1">
    <citation type="submission" date="2017-07" db="EMBL/GenBank/DDBJ databases">
        <title>Elstera cyanobacteriorum sp. nov., a novel bacterium isolated from cyanobacterial aggregates in a eutrophic lake.</title>
        <authorList>
            <person name="Cai H."/>
        </authorList>
    </citation>
    <scope>NUCLEOTIDE SEQUENCE [LARGE SCALE GENOMIC DNA]</scope>
    <source>
        <strain evidence="4 5">TH019</strain>
    </source>
</reference>
<dbReference type="InterPro" id="IPR000182">
    <property type="entry name" value="GNAT_dom"/>
</dbReference>
<dbReference type="RefSeq" id="WP_094410266.1">
    <property type="nucleotide sequence ID" value="NZ_BMJZ01000003.1"/>
</dbReference>
<keyword evidence="5" id="KW-1185">Reference proteome</keyword>
<dbReference type="InterPro" id="IPR016181">
    <property type="entry name" value="Acyl_CoA_acyltransferase"/>
</dbReference>
<dbReference type="Pfam" id="PF00583">
    <property type="entry name" value="Acetyltransf_1"/>
    <property type="match status" value="1"/>
</dbReference>
<evidence type="ECO:0000256" key="1">
    <source>
        <dbReference type="ARBA" id="ARBA00022679"/>
    </source>
</evidence>
<comment type="caution">
    <text evidence="4">The sequence shown here is derived from an EMBL/GenBank/DDBJ whole genome shotgun (WGS) entry which is preliminary data.</text>
</comment>
<dbReference type="SUPFAM" id="SSF55729">
    <property type="entry name" value="Acyl-CoA N-acyltransferases (Nat)"/>
    <property type="match status" value="1"/>
</dbReference>
<proteinExistence type="predicted"/>
<organism evidence="4 5">
    <name type="scientific">Elstera cyanobacteriorum</name>
    <dbReference type="NCBI Taxonomy" id="2022747"/>
    <lineage>
        <taxon>Bacteria</taxon>
        <taxon>Pseudomonadati</taxon>
        <taxon>Pseudomonadota</taxon>
        <taxon>Alphaproteobacteria</taxon>
        <taxon>Rhodospirillales</taxon>
        <taxon>Rhodospirillaceae</taxon>
        <taxon>Elstera</taxon>
    </lineage>
</organism>
<keyword evidence="1 4" id="KW-0808">Transferase</keyword>
<dbReference type="InterPro" id="IPR050832">
    <property type="entry name" value="Bact_Acetyltransf"/>
</dbReference>
<gene>
    <name evidence="4" type="ORF">CHR90_16690</name>
</gene>
<name>A0A255XI28_9PROT</name>
<dbReference type="PROSITE" id="PS51186">
    <property type="entry name" value="GNAT"/>
    <property type="match status" value="1"/>
</dbReference>
<evidence type="ECO:0000313" key="4">
    <source>
        <dbReference type="EMBL" id="OYQ16629.1"/>
    </source>
</evidence>
<dbReference type="PANTHER" id="PTHR43877">
    <property type="entry name" value="AMINOALKYLPHOSPHONATE N-ACETYLTRANSFERASE-RELATED-RELATED"/>
    <property type="match status" value="1"/>
</dbReference>
<feature type="domain" description="N-acetyltransferase" evidence="3">
    <location>
        <begin position="7"/>
        <end position="154"/>
    </location>
</feature>
<dbReference type="OrthoDB" id="281808at2"/>
<evidence type="ECO:0000313" key="5">
    <source>
        <dbReference type="Proteomes" id="UP000216361"/>
    </source>
</evidence>
<dbReference type="CDD" id="cd04301">
    <property type="entry name" value="NAT_SF"/>
    <property type="match status" value="1"/>
</dbReference>
<dbReference type="EMBL" id="NOXS01000035">
    <property type="protein sequence ID" value="OYQ16629.1"/>
    <property type="molecule type" value="Genomic_DNA"/>
</dbReference>
<evidence type="ECO:0000259" key="3">
    <source>
        <dbReference type="PROSITE" id="PS51186"/>
    </source>
</evidence>
<dbReference type="AlphaFoldDB" id="A0A255XI28"/>
<protein>
    <submittedName>
        <fullName evidence="4">GNAT family N-acetyltransferase</fullName>
    </submittedName>
</protein>
<sequence>MTSLIAPALRCAEPADAAAIQTLVRAAYAQWVPMLGREPMPMRVDYAQALKAHRFDLLVDGASLLGVLETEIRDDHLWIENIAIHPDQQGHGLGRRRLTLAETLAGAAGCEEIRLLTNGVFKANIALYEKVGYAITGREAFMGGTTIYMTKTLCT</sequence>
<accession>A0A255XI28</accession>
<dbReference type="Gene3D" id="3.40.630.30">
    <property type="match status" value="1"/>
</dbReference>
<dbReference type="Proteomes" id="UP000216361">
    <property type="component" value="Unassembled WGS sequence"/>
</dbReference>
<dbReference type="GO" id="GO:0016747">
    <property type="term" value="F:acyltransferase activity, transferring groups other than amino-acyl groups"/>
    <property type="evidence" value="ECO:0007669"/>
    <property type="project" value="InterPro"/>
</dbReference>
<keyword evidence="2" id="KW-0012">Acyltransferase</keyword>
<evidence type="ECO:0000256" key="2">
    <source>
        <dbReference type="ARBA" id="ARBA00023315"/>
    </source>
</evidence>